<feature type="transmembrane region" description="Helical" evidence="2">
    <location>
        <begin position="588"/>
        <end position="612"/>
    </location>
</feature>
<proteinExistence type="predicted"/>
<dbReference type="Proteomes" id="UP001273799">
    <property type="component" value="Unassembled WGS sequence"/>
</dbReference>
<dbReference type="SUPFAM" id="SSF52540">
    <property type="entry name" value="P-loop containing nucleoside triphosphate hydrolases"/>
    <property type="match status" value="1"/>
</dbReference>
<feature type="compositionally biased region" description="Polar residues" evidence="1">
    <location>
        <begin position="414"/>
        <end position="432"/>
    </location>
</feature>
<name>A0A1G7BIV6_9ACTO</name>
<keyword evidence="2" id="KW-0812">Transmembrane</keyword>
<keyword evidence="6" id="KW-1185">Reference proteome</keyword>
<evidence type="ECO:0000313" key="5">
    <source>
        <dbReference type="EMBL" id="SDE26862.1"/>
    </source>
</evidence>
<dbReference type="GO" id="GO:0005525">
    <property type="term" value="F:GTP binding"/>
    <property type="evidence" value="ECO:0007669"/>
    <property type="project" value="InterPro"/>
</dbReference>
<feature type="transmembrane region" description="Helical" evidence="2">
    <location>
        <begin position="550"/>
        <end position="568"/>
    </location>
</feature>
<evidence type="ECO:0000259" key="3">
    <source>
        <dbReference type="Pfam" id="PF01926"/>
    </source>
</evidence>
<sequence length="666" mass="69913">MALSLPNGLSYLDRALELGGRYLSAEVRQQGEAVLAKAQERGTIGTSRTIIAFAGATGSGKSSLINALVGQEVVKVSPIRPATHEPVVVSGDHAPEIGDWLGVSNRKIVMQLSTAPLSDLVLVDLPDLDSSHLEHREIANRIIARADVIIWVVDPQKYADAVIHEDYLRPLAELGRASAVVLNHADSVPEVERAEIVQHLRELLAADGLAAPILVTSAVQGHGIGQLRGFLREAAASKRASAERIAGDIRTVGGAISADIEEAGGTEVAEVEPDSRPLAAAVAWAAGAEEVTRAAAKSYTQRSALATGWPLTRFRLRHRVDPLEAIGLRSGTARFAGGTAPTVATSTTAEGRTGPAVASTGNTGTRAEAVETGTGAGTTSTGGAETTPALAPSTRTEHTVEPVAQGWEDHAAETGNTPAGNVETGSTENLENNAPEPGNAEIAILETGTSKTGVPEDGSRKVAAPESAVPNLAGGVVSLALSPVEAGRAELELRRYAEAVSEPLPLRWRNSVRERVAASGADLADLGARIVTTTDTEADRRPFRWTVGAILQWIGVLALVLGLAWVIVRALGALFGFGLGPAPSLGSLPWPFVLVVGGGLLGLVVSALARVLRHDNAEALARRVRERIMQRVEEQTRKSFCAPLLQERKNYAEFRQAAESLRTVTV</sequence>
<accession>A0A1G7BIV6</accession>
<dbReference type="EMBL" id="FNAU01000005">
    <property type="protein sequence ID" value="SDE26862.1"/>
    <property type="molecule type" value="Genomic_DNA"/>
</dbReference>
<dbReference type="RefSeq" id="WP_074661796.1">
    <property type="nucleotide sequence ID" value="NZ_FNAU01000005.1"/>
</dbReference>
<dbReference type="EMBL" id="JAWNFU010000004">
    <property type="protein sequence ID" value="MDY5153730.1"/>
    <property type="molecule type" value="Genomic_DNA"/>
</dbReference>
<gene>
    <name evidence="4" type="ORF">R6G71_06700</name>
    <name evidence="5" type="ORF">SAMN05421878_10515</name>
</gene>
<dbReference type="PANTHER" id="PTHR42698">
    <property type="entry name" value="GTPASE ERA"/>
    <property type="match status" value="1"/>
</dbReference>
<dbReference type="InterPro" id="IPR006073">
    <property type="entry name" value="GTP-bd"/>
</dbReference>
<reference evidence="5" key="2">
    <citation type="submission" date="2016-10" db="EMBL/GenBank/DDBJ databases">
        <authorList>
            <person name="de Groot N.N."/>
        </authorList>
    </citation>
    <scope>NUCLEOTIDE SEQUENCE [LARGE SCALE GENOMIC DNA]</scope>
    <source>
        <strain evidence="5">DSM 20639</strain>
    </source>
</reference>
<dbReference type="InterPro" id="IPR027417">
    <property type="entry name" value="P-loop_NTPase"/>
</dbReference>
<evidence type="ECO:0000313" key="4">
    <source>
        <dbReference type="EMBL" id="MDY5153730.1"/>
    </source>
</evidence>
<dbReference type="AlphaFoldDB" id="A0A1G7BIV6"/>
<keyword evidence="2" id="KW-1133">Transmembrane helix</keyword>
<organism evidence="5 6">
    <name type="scientific">Actinobaculum suis</name>
    <dbReference type="NCBI Taxonomy" id="1657"/>
    <lineage>
        <taxon>Bacteria</taxon>
        <taxon>Bacillati</taxon>
        <taxon>Actinomycetota</taxon>
        <taxon>Actinomycetes</taxon>
        <taxon>Actinomycetales</taxon>
        <taxon>Actinomycetaceae</taxon>
        <taxon>Actinobaculum</taxon>
    </lineage>
</organism>
<reference evidence="6" key="1">
    <citation type="submission" date="2016-10" db="EMBL/GenBank/DDBJ databases">
        <authorList>
            <person name="Varghese N."/>
        </authorList>
    </citation>
    <scope>NUCLEOTIDE SEQUENCE [LARGE SCALE GENOMIC DNA]</scope>
    <source>
        <strain evidence="6">DSM 20639</strain>
    </source>
</reference>
<dbReference type="Proteomes" id="UP000182744">
    <property type="component" value="Unassembled WGS sequence"/>
</dbReference>
<dbReference type="InterPro" id="IPR005662">
    <property type="entry name" value="GTPase_Era-like"/>
</dbReference>
<feature type="region of interest" description="Disordered" evidence="1">
    <location>
        <begin position="413"/>
        <end position="435"/>
    </location>
</feature>
<evidence type="ECO:0000256" key="2">
    <source>
        <dbReference type="SAM" id="Phobius"/>
    </source>
</evidence>
<protein>
    <submittedName>
        <fullName evidence="5">50S ribosome-binding GTPase</fullName>
    </submittedName>
    <submittedName>
        <fullName evidence="4">Dynamin family protein</fullName>
    </submittedName>
</protein>
<feature type="compositionally biased region" description="Low complexity" evidence="1">
    <location>
        <begin position="363"/>
        <end position="387"/>
    </location>
</feature>
<feature type="region of interest" description="Disordered" evidence="1">
    <location>
        <begin position="342"/>
        <end position="396"/>
    </location>
</feature>
<dbReference type="PANTHER" id="PTHR42698:SF1">
    <property type="entry name" value="GTPASE ERA, MITOCHONDRIAL"/>
    <property type="match status" value="1"/>
</dbReference>
<evidence type="ECO:0000256" key="1">
    <source>
        <dbReference type="SAM" id="MobiDB-lite"/>
    </source>
</evidence>
<dbReference type="Pfam" id="PF01926">
    <property type="entry name" value="MMR_HSR1"/>
    <property type="match status" value="1"/>
</dbReference>
<reference evidence="4" key="3">
    <citation type="submission" date="2023-10" db="EMBL/GenBank/DDBJ databases">
        <title>Whole Genome based description of the genera Actinobaculum and Actinotignum reveals a complex phylogenetic relationship within the species included in the genus Actinotignum.</title>
        <authorList>
            <person name="Jensen C.S."/>
            <person name="Dargis R."/>
            <person name="Kemp M."/>
            <person name="Christensen J.J."/>
        </authorList>
    </citation>
    <scope>NUCLEOTIDE SEQUENCE</scope>
    <source>
        <strain evidence="4">Actinobaculum_suis_CCUG19206T</strain>
    </source>
</reference>
<dbReference type="GO" id="GO:0000028">
    <property type="term" value="P:ribosomal small subunit assembly"/>
    <property type="evidence" value="ECO:0007669"/>
    <property type="project" value="TreeGrafter"/>
</dbReference>
<feature type="domain" description="G" evidence="3">
    <location>
        <begin position="51"/>
        <end position="161"/>
    </location>
</feature>
<dbReference type="GO" id="GO:0019843">
    <property type="term" value="F:rRNA binding"/>
    <property type="evidence" value="ECO:0007669"/>
    <property type="project" value="TreeGrafter"/>
</dbReference>
<keyword evidence="2" id="KW-0472">Membrane</keyword>
<dbReference type="Gene3D" id="3.40.50.300">
    <property type="entry name" value="P-loop containing nucleotide triphosphate hydrolases"/>
    <property type="match status" value="1"/>
</dbReference>
<dbReference type="GO" id="GO:0043024">
    <property type="term" value="F:ribosomal small subunit binding"/>
    <property type="evidence" value="ECO:0007669"/>
    <property type="project" value="TreeGrafter"/>
</dbReference>
<dbReference type="GO" id="GO:0005829">
    <property type="term" value="C:cytosol"/>
    <property type="evidence" value="ECO:0007669"/>
    <property type="project" value="TreeGrafter"/>
</dbReference>
<evidence type="ECO:0000313" key="6">
    <source>
        <dbReference type="Proteomes" id="UP000182744"/>
    </source>
</evidence>